<reference evidence="3" key="2">
    <citation type="submission" date="2014-03" db="EMBL/GenBank/DDBJ databases">
        <title>The whipworm genome and dual-species transcriptomics of an intimate host-pathogen interaction.</title>
        <authorList>
            <person name="Foth B.J."/>
            <person name="Tsai I.J."/>
            <person name="Reid A.J."/>
            <person name="Bancroft A.J."/>
            <person name="Nichol S."/>
            <person name="Tracey A."/>
            <person name="Holroyd N."/>
            <person name="Cotton J.A."/>
            <person name="Stanley E.J."/>
            <person name="Zarowiecki M."/>
            <person name="Liu J.Z."/>
            <person name="Huckvale T."/>
            <person name="Cooper P.J."/>
            <person name="Grencis R.K."/>
            <person name="Berriman M."/>
        </authorList>
    </citation>
    <scope>NUCLEOTIDE SEQUENCE [LARGE SCALE GENOMIC DNA]</scope>
    <source>
        <strain evidence="3">Edinburgh</strain>
    </source>
</reference>
<evidence type="ECO:0000259" key="1">
    <source>
        <dbReference type="Pfam" id="PF24542"/>
    </source>
</evidence>
<keyword evidence="3" id="KW-1185">Reference proteome</keyword>
<reference evidence="3" key="1">
    <citation type="submission" date="2013-11" db="EMBL/GenBank/DDBJ databases">
        <authorList>
            <person name="Aslett M."/>
        </authorList>
    </citation>
    <scope>NUCLEOTIDE SEQUENCE [LARGE SCALE GENOMIC DNA]</scope>
    <source>
        <strain evidence="3">Edinburgh</strain>
    </source>
</reference>
<accession>A0A5S6Q703</accession>
<dbReference type="WBParaSite" id="TMUE_1000002963.2">
    <property type="protein sequence ID" value="TMUE_1000002963.2"/>
    <property type="gene ID" value="WBGene00295632"/>
</dbReference>
<dbReference type="InterPro" id="IPR024420">
    <property type="entry name" value="TRAPP_III_complex_Trs85"/>
</dbReference>
<dbReference type="Pfam" id="PF24545">
    <property type="entry name" value="Ig_TPPC8_1st"/>
    <property type="match status" value="1"/>
</dbReference>
<reference evidence="4" key="3">
    <citation type="submission" date="2019-12" db="UniProtKB">
        <authorList>
            <consortium name="WormBaseParasite"/>
        </authorList>
    </citation>
    <scope>IDENTIFICATION</scope>
</reference>
<dbReference type="WBParaSite" id="TMUE_1000002963.3">
    <property type="protein sequence ID" value="TMUE_1000002963.3"/>
    <property type="gene ID" value="WBGene00295632"/>
</dbReference>
<sequence length="1363" mass="149686">MTSNCVSWMEDDQFLRLLSSPVVAVLTSEEADKICLKNGLAFVDLLKPFEQLEDKVSYKDPSGQTVEVVNLRIDFRDLRRNRFLAPSALRPALCEIMRTSKVPQVPLDPSEPFATSSDSPSWFLNYRYHLLKHLEPSAHEFIQCYVGCIFVVSTSENDANDQLSRLIHLQHSLQHQAGKSCVQWDPAEKYSTPKWFCPNIFKYYLLIHDVHCGGEEKRAEQLFEELKTSYGVNACHLLRMNSSEVSVAGVLPDYWTPVLRDLFSIAASVQEPLSAEANEEVDDERASLSLAIDALGLSDESSLSGETIRHPLSEVNLRSIEEASAERGGDAQLEVCSVNNPSTRQGRFLTDSDVTRLKVFVNEFSTRGLVPFVERQLKFLNDVVSSRKGIGKSLLSATKKWLSGSSAPNLSSLVVASTIGSTSSTNGSERPGVPPTAQTESAFASESWEMQGRRLADLAFLFQHYELAYQIYHMLRKEFSAQQAWFNYAGACEMTSLCGRLSGSRAYLGHCMDAAVSTYGDVCKSPWLALRACLLSSSLLCSAGHWVEAASQLVKVIDKDGVAGALFLEEAARCYYKVGMRRKAAFHLILAGNRFSKVPLRRHAIFAYERALRMYTGRQWLAAEAHIDLTLGQLYHSMKEHSTGVSAFERLFSLGASKIGAAQQRIAFSEYITLLKLSTEAKGATDAPKLVLPRIFADQTVVYSCILPEEIGCYEGEDSDGWAPMEQSCASLAMTSGQFAPYASYRGEHWRSSLPCEVPINQAVVVKLHLSNPLSIPIGLTRTRLLVVLKPQDGSEPKEEDVAVSSLDEYILPAMVRDALLVLTATPRRQGLLTIVGVAYCLCNVEEADPSLGASPSSGDSLWRFCQNSTIYGTQRLLVRGQRLNDTKEQRLGRFYSTDTRLSMLVTSEAPMLKFDLIFTPGKYLEDQVISVPVSVSNVGKLPVSRICISASTAEDVVVTPSKRSGVPEYSIESKVVGASIVYDVLPPGRTVNPGDSIDLSMWIRAVGQANAEASLRVLFFWCCSVGASEVRYRTFRWSATYAVLPSIRATLQYKPLPHTYAPDLPASRLLVILTALNLSQVCEMKLLAIGMQSAQGFCLQSLLSEVRPYDLVPNQEETICCILAKMAVRPSGSSFSYLPLNSIETGVVPTGDRNFLLGGCCFPVNLLSSEPVVNLFWSTSMARDDSTIVTLYGQTSLTVGSAAFGNLSAGKDSISPTARSSDIINYTLLYSPSVSHDFAASRICRIPVEVRLHNGSESETALITVECIDRVGDDPQPASSPNGRDLIWTGPYRSSVSVEPGDEATIHLTAVCTDASVVDLKSGLRIVVHRPLSHGKPYEVALQSHFITIHSLHPMGTVVGVK</sequence>
<dbReference type="InterPro" id="IPR058541">
    <property type="entry name" value="Ig_TPPC8_1st"/>
</dbReference>
<dbReference type="PANTHER" id="PTHR12975">
    <property type="entry name" value="TRANSPORT PROTEIN TRAPP"/>
    <property type="match status" value="1"/>
</dbReference>
<feature type="domain" description="TPPC8 C-terminal Ig-like" evidence="1">
    <location>
        <begin position="1224"/>
        <end position="1327"/>
    </location>
</feature>
<dbReference type="GO" id="GO:1990072">
    <property type="term" value="C:TRAPPIII protein complex"/>
    <property type="evidence" value="ECO:0007669"/>
    <property type="project" value="TreeGrafter"/>
</dbReference>
<name>A0A5S6Q703_TRIMR</name>
<feature type="domain" description="TPPC8 first Ig-like" evidence="2">
    <location>
        <begin position="717"/>
        <end position="921"/>
    </location>
</feature>
<evidence type="ECO:0000313" key="3">
    <source>
        <dbReference type="Proteomes" id="UP000046395"/>
    </source>
</evidence>
<dbReference type="Pfam" id="PF12739">
    <property type="entry name" value="TRAPPC-Trs85"/>
    <property type="match status" value="1"/>
</dbReference>
<dbReference type="PANTHER" id="PTHR12975:SF6">
    <property type="entry name" value="TRAFFICKING PROTEIN PARTICLE COMPLEX SUBUNIT 8"/>
    <property type="match status" value="1"/>
</dbReference>
<evidence type="ECO:0000313" key="4">
    <source>
        <dbReference type="WBParaSite" id="TMUE_1000002963.1"/>
    </source>
</evidence>
<dbReference type="InterPro" id="IPR011990">
    <property type="entry name" value="TPR-like_helical_dom_sf"/>
</dbReference>
<organism evidence="3 4">
    <name type="scientific">Trichuris muris</name>
    <name type="common">Mouse whipworm</name>
    <dbReference type="NCBI Taxonomy" id="70415"/>
    <lineage>
        <taxon>Eukaryota</taxon>
        <taxon>Metazoa</taxon>
        <taxon>Ecdysozoa</taxon>
        <taxon>Nematoda</taxon>
        <taxon>Enoplea</taxon>
        <taxon>Dorylaimia</taxon>
        <taxon>Trichinellida</taxon>
        <taxon>Trichuridae</taxon>
        <taxon>Trichuris</taxon>
    </lineage>
</organism>
<dbReference type="Pfam" id="PF24542">
    <property type="entry name" value="Ig_TPPC8_C"/>
    <property type="match status" value="1"/>
</dbReference>
<dbReference type="STRING" id="70415.A0A5S6Q703"/>
<evidence type="ECO:0000259" key="2">
    <source>
        <dbReference type="Pfam" id="PF24545"/>
    </source>
</evidence>
<dbReference type="Proteomes" id="UP000046395">
    <property type="component" value="Unassembled WGS sequence"/>
</dbReference>
<dbReference type="InterPro" id="IPR057651">
    <property type="entry name" value="Ig_TPPC8_C"/>
</dbReference>
<proteinExistence type="predicted"/>
<dbReference type="WBParaSite" id="TMUE_1000002963.1">
    <property type="protein sequence ID" value="TMUE_1000002963.1"/>
    <property type="gene ID" value="WBGene00295632"/>
</dbReference>
<dbReference type="SUPFAM" id="SSF48452">
    <property type="entry name" value="TPR-like"/>
    <property type="match status" value="1"/>
</dbReference>
<protein>
    <submittedName>
        <fullName evidence="4">Trafficking protein particle complex subunit 8</fullName>
    </submittedName>
</protein>